<evidence type="ECO:0000313" key="2">
    <source>
        <dbReference type="Proteomes" id="UP000234681"/>
    </source>
</evidence>
<protein>
    <submittedName>
        <fullName evidence="1">RCG53529</fullName>
    </submittedName>
</protein>
<gene>
    <name evidence="1" type="ORF">rCG_53529</name>
</gene>
<accession>A6J9T8</accession>
<proteinExistence type="predicted"/>
<organism evidence="1 2">
    <name type="scientific">Rattus norvegicus</name>
    <name type="common">Rat</name>
    <dbReference type="NCBI Taxonomy" id="10116"/>
    <lineage>
        <taxon>Eukaryota</taxon>
        <taxon>Metazoa</taxon>
        <taxon>Chordata</taxon>
        <taxon>Craniata</taxon>
        <taxon>Vertebrata</taxon>
        <taxon>Euteleostomi</taxon>
        <taxon>Mammalia</taxon>
        <taxon>Eutheria</taxon>
        <taxon>Euarchontoglires</taxon>
        <taxon>Glires</taxon>
        <taxon>Rodentia</taxon>
        <taxon>Myomorpha</taxon>
        <taxon>Muroidea</taxon>
        <taxon>Muridae</taxon>
        <taxon>Murinae</taxon>
        <taxon>Rattus</taxon>
    </lineage>
</organism>
<sequence>MNPLLHMVWESSMTTSCW</sequence>
<name>A6J9T8_RAT</name>
<dbReference type="EMBL" id="CH473979">
    <property type="protein sequence ID" value="EDM07796.1"/>
    <property type="molecule type" value="Genomic_DNA"/>
</dbReference>
<dbReference type="Proteomes" id="UP000234681">
    <property type="component" value="Chromosome 1"/>
</dbReference>
<evidence type="ECO:0000313" key="1">
    <source>
        <dbReference type="EMBL" id="EDM07796.1"/>
    </source>
</evidence>
<reference evidence="1 2" key="1">
    <citation type="submission" date="2005-09" db="EMBL/GenBank/DDBJ databases">
        <authorList>
            <person name="Mural R.J."/>
            <person name="Li P.W."/>
            <person name="Adams M.D."/>
            <person name="Amanatides P.G."/>
            <person name="Baden-Tillson H."/>
            <person name="Barnstead M."/>
            <person name="Chin S.H."/>
            <person name="Dew I."/>
            <person name="Evans C.A."/>
            <person name="Ferriera S."/>
            <person name="Flanigan M."/>
            <person name="Fosler C."/>
            <person name="Glodek A."/>
            <person name="Gu Z."/>
            <person name="Holt R.A."/>
            <person name="Jennings D."/>
            <person name="Kraft C.L."/>
            <person name="Lu F."/>
            <person name="Nguyen T."/>
            <person name="Nusskern D.R."/>
            <person name="Pfannkoch C.M."/>
            <person name="Sitter C."/>
            <person name="Sutton G.G."/>
            <person name="Venter J.C."/>
            <person name="Wang Z."/>
            <person name="Woodage T."/>
            <person name="Zheng X.H."/>
            <person name="Zhong F."/>
        </authorList>
    </citation>
    <scope>NUCLEOTIDE SEQUENCE [LARGE SCALE GENOMIC DNA]</scope>
    <source>
        <strain>BN</strain>
        <strain evidence="2">Sprague-Dawley</strain>
    </source>
</reference>
<dbReference type="AlphaFoldDB" id="A6J9T8"/>